<keyword evidence="3 4" id="KW-0460">Magnesium</keyword>
<reference evidence="5 7" key="1">
    <citation type="submission" date="2014-02" db="EMBL/GenBank/DDBJ databases">
        <title>Aquamicrobium defluvii Genome sequencing.</title>
        <authorList>
            <person name="Wang X."/>
        </authorList>
    </citation>
    <scope>NUCLEOTIDE SEQUENCE [LARGE SCALE GENOMIC DNA]</scope>
    <source>
        <strain evidence="5 7">W13Z1</strain>
    </source>
</reference>
<dbReference type="AlphaFoldDB" id="A0A011USN3"/>
<accession>A0A011USN3</accession>
<dbReference type="Pfam" id="PF00459">
    <property type="entry name" value="Inositol_P"/>
    <property type="match status" value="1"/>
</dbReference>
<protein>
    <submittedName>
        <fullName evidence="5">Inositol monophosphatase</fullName>
    </submittedName>
    <submittedName>
        <fullName evidence="6">Myo-inositol-1(Or 4)-monophosphatase</fullName>
    </submittedName>
</protein>
<feature type="binding site" evidence="4">
    <location>
        <position position="94"/>
    </location>
    <ligand>
        <name>Mg(2+)</name>
        <dbReference type="ChEBI" id="CHEBI:18420"/>
        <label>1</label>
        <note>catalytic</note>
    </ligand>
</feature>
<dbReference type="GO" id="GO:0008934">
    <property type="term" value="F:inositol monophosphate 1-phosphatase activity"/>
    <property type="evidence" value="ECO:0007669"/>
    <property type="project" value="TreeGrafter"/>
</dbReference>
<organism evidence="5 7">
    <name type="scientific">Aquamicrobium defluvii</name>
    <dbReference type="NCBI Taxonomy" id="69279"/>
    <lineage>
        <taxon>Bacteria</taxon>
        <taxon>Pseudomonadati</taxon>
        <taxon>Pseudomonadota</taxon>
        <taxon>Alphaproteobacteria</taxon>
        <taxon>Hyphomicrobiales</taxon>
        <taxon>Phyllobacteriaceae</taxon>
        <taxon>Aquamicrobium</taxon>
    </lineage>
</organism>
<evidence type="ECO:0000256" key="3">
    <source>
        <dbReference type="ARBA" id="ARBA00022842"/>
    </source>
</evidence>
<dbReference type="OrthoDB" id="9785695at2"/>
<name>A0A011USN3_9HYPH</name>
<feature type="binding site" evidence="4">
    <location>
        <position position="76"/>
    </location>
    <ligand>
        <name>Mg(2+)</name>
        <dbReference type="ChEBI" id="CHEBI:18420"/>
        <label>1</label>
        <note>catalytic</note>
    </ligand>
</feature>
<keyword evidence="8" id="KW-1185">Reference proteome</keyword>
<dbReference type="GO" id="GO:0007165">
    <property type="term" value="P:signal transduction"/>
    <property type="evidence" value="ECO:0007669"/>
    <property type="project" value="TreeGrafter"/>
</dbReference>
<dbReference type="PANTHER" id="PTHR20854:SF4">
    <property type="entry name" value="INOSITOL-1-MONOPHOSPHATASE-RELATED"/>
    <property type="match status" value="1"/>
</dbReference>
<dbReference type="Proteomes" id="UP000294958">
    <property type="component" value="Unassembled WGS sequence"/>
</dbReference>
<evidence type="ECO:0000313" key="6">
    <source>
        <dbReference type="EMBL" id="TDR35381.1"/>
    </source>
</evidence>
<dbReference type="Gene3D" id="3.40.190.80">
    <property type="match status" value="1"/>
</dbReference>
<evidence type="ECO:0000256" key="1">
    <source>
        <dbReference type="ARBA" id="ARBA00009759"/>
    </source>
</evidence>
<comment type="caution">
    <text evidence="5">The sequence shown here is derived from an EMBL/GenBank/DDBJ whole genome shotgun (WGS) entry which is preliminary data.</text>
</comment>
<evidence type="ECO:0000313" key="7">
    <source>
        <dbReference type="Proteomes" id="UP000019849"/>
    </source>
</evidence>
<proteinExistence type="inferred from homology"/>
<dbReference type="STRING" id="69279.BG36_03335"/>
<comment type="similarity">
    <text evidence="1">Belongs to the inositol monophosphatase superfamily.</text>
</comment>
<dbReference type="Gene3D" id="3.30.540.10">
    <property type="entry name" value="Fructose-1,6-Bisphosphatase, subunit A, domain 1"/>
    <property type="match status" value="1"/>
</dbReference>
<comment type="cofactor">
    <cofactor evidence="4">
        <name>Mg(2+)</name>
        <dbReference type="ChEBI" id="CHEBI:18420"/>
    </cofactor>
</comment>
<sequence length="275" mass="29838">MPEVDARSLPSPEEDLALLRDAAREAGRIAMGYFGKDPQVWIKEGTSPVSEADYAADRFLRETLLEARPRYGWLSEETVDDPGRLKAPRTFVVDPIDGTRAFIAGNPTWCVSVAVVEQGRSLAGVLDCPARNEVFWATRGGGAFLDGRRLDVATTESHPSIAGPKSLIDRLDPGLIAQSRRVDYVPSLAYRLAMIADGRIDASFVKSDSHDWDLAAAALILEEAGGTLLDSGGDTPRFAMERIRHGELVAGSGELLRKLFHVIAGPEDVQAQMPV</sequence>
<dbReference type="GO" id="GO:0006020">
    <property type="term" value="P:inositol metabolic process"/>
    <property type="evidence" value="ECO:0007669"/>
    <property type="project" value="TreeGrafter"/>
</dbReference>
<keyword evidence="2 4" id="KW-0479">Metal-binding</keyword>
<reference evidence="6 8" key="2">
    <citation type="submission" date="2019-03" db="EMBL/GenBank/DDBJ databases">
        <title>Genomic Encyclopedia of Type Strains, Phase IV (KMG-IV): sequencing the most valuable type-strain genomes for metagenomic binning, comparative biology and taxonomic classification.</title>
        <authorList>
            <person name="Goeker M."/>
        </authorList>
    </citation>
    <scope>NUCLEOTIDE SEQUENCE [LARGE SCALE GENOMIC DNA]</scope>
    <source>
        <strain evidence="6 8">DSM 11603</strain>
    </source>
</reference>
<dbReference type="PRINTS" id="PR00377">
    <property type="entry name" value="IMPHPHTASES"/>
</dbReference>
<dbReference type="Proteomes" id="UP000019849">
    <property type="component" value="Unassembled WGS sequence"/>
</dbReference>
<dbReference type="PANTHER" id="PTHR20854">
    <property type="entry name" value="INOSITOL MONOPHOSPHATASE"/>
    <property type="match status" value="1"/>
</dbReference>
<dbReference type="HOGENOM" id="CLU_044118_3_1_5"/>
<evidence type="ECO:0000313" key="8">
    <source>
        <dbReference type="Proteomes" id="UP000294958"/>
    </source>
</evidence>
<feature type="binding site" evidence="4">
    <location>
        <position position="213"/>
    </location>
    <ligand>
        <name>Mg(2+)</name>
        <dbReference type="ChEBI" id="CHEBI:18420"/>
        <label>1</label>
        <note>catalytic</note>
    </ligand>
</feature>
<dbReference type="PROSITE" id="PS00630">
    <property type="entry name" value="IMP_2"/>
    <property type="match status" value="1"/>
</dbReference>
<dbReference type="CDD" id="cd01638">
    <property type="entry name" value="CysQ"/>
    <property type="match status" value="1"/>
</dbReference>
<dbReference type="InterPro" id="IPR020550">
    <property type="entry name" value="Inositol_monophosphatase_CS"/>
</dbReference>
<dbReference type="GO" id="GO:0046872">
    <property type="term" value="F:metal ion binding"/>
    <property type="evidence" value="ECO:0007669"/>
    <property type="project" value="UniProtKB-KW"/>
</dbReference>
<feature type="binding site" evidence="4">
    <location>
        <position position="96"/>
    </location>
    <ligand>
        <name>Mg(2+)</name>
        <dbReference type="ChEBI" id="CHEBI:18420"/>
        <label>1</label>
        <note>catalytic</note>
    </ligand>
</feature>
<dbReference type="SUPFAM" id="SSF56655">
    <property type="entry name" value="Carbohydrate phosphatase"/>
    <property type="match status" value="1"/>
</dbReference>
<dbReference type="EMBL" id="JENY01000011">
    <property type="protein sequence ID" value="EXL08853.1"/>
    <property type="molecule type" value="Genomic_DNA"/>
</dbReference>
<dbReference type="PATRIC" id="fig|69279.3.peg.2070"/>
<dbReference type="InterPro" id="IPR000760">
    <property type="entry name" value="Inositol_monophosphatase-like"/>
</dbReference>
<dbReference type="GO" id="GO:0046854">
    <property type="term" value="P:phosphatidylinositol phosphate biosynthetic process"/>
    <property type="evidence" value="ECO:0007669"/>
    <property type="project" value="InterPro"/>
</dbReference>
<gene>
    <name evidence="5" type="ORF">BG36_03335</name>
    <name evidence="6" type="ORF">DES43_10916</name>
</gene>
<dbReference type="RefSeq" id="WP_035026181.1">
    <property type="nucleotide sequence ID" value="NZ_KK073885.1"/>
</dbReference>
<dbReference type="EMBL" id="SNZF01000009">
    <property type="protein sequence ID" value="TDR35381.1"/>
    <property type="molecule type" value="Genomic_DNA"/>
</dbReference>
<dbReference type="eggNOG" id="COG0483">
    <property type="taxonomic scope" value="Bacteria"/>
</dbReference>
<evidence type="ECO:0000313" key="5">
    <source>
        <dbReference type="EMBL" id="EXL08853.1"/>
    </source>
</evidence>
<evidence type="ECO:0000256" key="4">
    <source>
        <dbReference type="PIRSR" id="PIRSR600760-2"/>
    </source>
</evidence>
<feature type="binding site" evidence="4">
    <location>
        <position position="97"/>
    </location>
    <ligand>
        <name>Mg(2+)</name>
        <dbReference type="ChEBI" id="CHEBI:18420"/>
        <label>1</label>
        <note>catalytic</note>
    </ligand>
</feature>
<evidence type="ECO:0000256" key="2">
    <source>
        <dbReference type="ARBA" id="ARBA00022723"/>
    </source>
</evidence>